<feature type="transmembrane region" description="Helical" evidence="2">
    <location>
        <begin position="237"/>
        <end position="259"/>
    </location>
</feature>
<evidence type="ECO:0008006" key="5">
    <source>
        <dbReference type="Google" id="ProtNLM"/>
    </source>
</evidence>
<dbReference type="CDD" id="cd17352">
    <property type="entry name" value="MFS_MCT_SLC16"/>
    <property type="match status" value="1"/>
</dbReference>
<dbReference type="SUPFAM" id="SSF103473">
    <property type="entry name" value="MFS general substrate transporter"/>
    <property type="match status" value="1"/>
</dbReference>
<dbReference type="AlphaFoldDB" id="A0A7R8UFK6"/>
<dbReference type="InParanoid" id="A0A7R8UFK6"/>
<keyword evidence="2" id="KW-0472">Membrane</keyword>
<gene>
    <name evidence="3" type="ORF">HERILL_LOCUS2977</name>
</gene>
<dbReference type="Gene3D" id="1.20.1250.20">
    <property type="entry name" value="MFS general substrate transporter like domains"/>
    <property type="match status" value="1"/>
</dbReference>
<organism evidence="3 4">
    <name type="scientific">Hermetia illucens</name>
    <name type="common">Black soldier fly</name>
    <dbReference type="NCBI Taxonomy" id="343691"/>
    <lineage>
        <taxon>Eukaryota</taxon>
        <taxon>Metazoa</taxon>
        <taxon>Ecdysozoa</taxon>
        <taxon>Arthropoda</taxon>
        <taxon>Hexapoda</taxon>
        <taxon>Insecta</taxon>
        <taxon>Pterygota</taxon>
        <taxon>Neoptera</taxon>
        <taxon>Endopterygota</taxon>
        <taxon>Diptera</taxon>
        <taxon>Brachycera</taxon>
        <taxon>Stratiomyomorpha</taxon>
        <taxon>Stratiomyidae</taxon>
        <taxon>Hermetiinae</taxon>
        <taxon>Hermetia</taxon>
    </lineage>
</organism>
<dbReference type="Pfam" id="PF07690">
    <property type="entry name" value="MFS_1"/>
    <property type="match status" value="1"/>
</dbReference>
<dbReference type="EMBL" id="LR899009">
    <property type="protein sequence ID" value="CAD7079780.1"/>
    <property type="molecule type" value="Genomic_DNA"/>
</dbReference>
<feature type="transmembrane region" description="Helical" evidence="2">
    <location>
        <begin position="279"/>
        <end position="300"/>
    </location>
</feature>
<evidence type="ECO:0000256" key="2">
    <source>
        <dbReference type="SAM" id="Phobius"/>
    </source>
</evidence>
<feature type="transmembrane region" description="Helical" evidence="2">
    <location>
        <begin position="396"/>
        <end position="415"/>
    </location>
</feature>
<evidence type="ECO:0000313" key="4">
    <source>
        <dbReference type="Proteomes" id="UP000594454"/>
    </source>
</evidence>
<keyword evidence="4" id="KW-1185">Reference proteome</keyword>
<accession>A0A7R8UFK6</accession>
<feature type="transmembrane region" description="Helical" evidence="2">
    <location>
        <begin position="537"/>
        <end position="558"/>
    </location>
</feature>
<dbReference type="InterPro" id="IPR011701">
    <property type="entry name" value="MFS"/>
</dbReference>
<feature type="transmembrane region" description="Helical" evidence="2">
    <location>
        <begin position="629"/>
        <end position="650"/>
    </location>
</feature>
<feature type="compositionally biased region" description="Polar residues" evidence="1">
    <location>
        <begin position="60"/>
        <end position="89"/>
    </location>
</feature>
<dbReference type="PANTHER" id="PTHR11360">
    <property type="entry name" value="MONOCARBOXYLATE TRANSPORTER"/>
    <property type="match status" value="1"/>
</dbReference>
<feature type="transmembrane region" description="Helical" evidence="2">
    <location>
        <begin position="596"/>
        <end position="617"/>
    </location>
</feature>
<feature type="transmembrane region" description="Helical" evidence="2">
    <location>
        <begin position="307"/>
        <end position="327"/>
    </location>
</feature>
<feature type="transmembrane region" description="Helical" evidence="2">
    <location>
        <begin position="465"/>
        <end position="486"/>
    </location>
</feature>
<protein>
    <recommendedName>
        <fullName evidence="5">Monocarboxylate transporter</fullName>
    </recommendedName>
</protein>
<sequence>MKVFRGYVQIWLKLPSQYRYFGGRPPATLWWTSCPRLSSIQATTSSSTKSCSQQDTKTYQAQSSVKSGLTTTSTAQQTDLPQNIQTQTDEMLPSQDGYASSQVSNSPVPEPPPPPGSMQQMQPNVVPPALRSISFSDTNYQRLYCNCSCNVANSNYATLTRQDTNSHYHSSIHQNGSYATGYSGYDGRNRLTDEEDSACPALLEREFHSLHRNVPALRRAGVDTNAIRQHFYPDGGWGWIICGVAFLAHVLTSGLQLSYGLLMLYAMKHLGMEVATETGWLGAVSWSVSLVSSPIIIALCRRKSTRLTAVLGGLVLALGMLFASFATQFNQVAFSYGIVLGVGSSMVRESSTVMLGHYFKRRRQFVEMITMSGEGVGIALFSVILKEGVGKMGWRLGLQAITGFISFSFFMGLLYRPASLYHPQRRAIQHLKNQRKKVKEKKTHVRTPKPPFIDFTPLKSSTVRMLIITSSISAFGIYSPIFFMSLHGYQEDYDVQDLVLLQTFLGLSIALGIVSGGSIINKTCRLGYKDINISTQYVCQISIVITSLSTLILSAVFGFRNLCILSWTYGIGLGGFRYTLKMLALERVRTKYFTKAWGFIKGAESIPVLIGVPLTAFLNDSSSAKYGRAGYYISSAAAAIAAILMFFIGYPSGGRQNVSKFSGNGSITSHCTAMTSDCPDLLNRSYSNMGRCGHWYSPYTALSNGGVCGTLSHHQQTHLHPHHHPHTLAHHHQHRLLHQSPYANHFRHNLLNGTTGGGGLVANAGAGSVSGSAQVPTVGCYVGAQCSYGDAVESNPLGVGFGAGLIGGSVGRQQGRRLQKSLSFAFPPRETYVRGDCSQPYASNRCYSRCETPTHSIPQTIYHTMQPSRSRSVPEGLSYTSQYCTCPWNQAITQPSSYNDTYNRYHRSTASMARPIQVVEQMTTSV</sequence>
<dbReference type="FunCoup" id="A0A7R8UFK6">
    <property type="interactions" value="3"/>
</dbReference>
<keyword evidence="2" id="KW-0812">Transmembrane</keyword>
<proteinExistence type="predicted"/>
<dbReference type="GO" id="GO:0022857">
    <property type="term" value="F:transmembrane transporter activity"/>
    <property type="evidence" value="ECO:0007669"/>
    <property type="project" value="InterPro"/>
</dbReference>
<dbReference type="OrthoDB" id="6499973at2759"/>
<evidence type="ECO:0000256" key="1">
    <source>
        <dbReference type="SAM" id="MobiDB-lite"/>
    </source>
</evidence>
<reference evidence="3 4" key="1">
    <citation type="submission" date="2020-11" db="EMBL/GenBank/DDBJ databases">
        <authorList>
            <person name="Wallbank WR R."/>
            <person name="Pardo Diaz C."/>
            <person name="Kozak K."/>
            <person name="Martin S."/>
            <person name="Jiggins C."/>
            <person name="Moest M."/>
            <person name="Warren A I."/>
            <person name="Generalovic N T."/>
            <person name="Byers J.R.P. K."/>
            <person name="Montejo-Kovacevich G."/>
            <person name="Yen C E."/>
        </authorList>
    </citation>
    <scope>NUCLEOTIDE SEQUENCE [LARGE SCALE GENOMIC DNA]</scope>
</reference>
<dbReference type="PANTHER" id="PTHR11360:SF93">
    <property type="entry name" value="MONOCARBOXYLATE TRANSPORTER 7-LIKE PROTEIN"/>
    <property type="match status" value="1"/>
</dbReference>
<dbReference type="Proteomes" id="UP000594454">
    <property type="component" value="Chromosome 1"/>
</dbReference>
<feature type="region of interest" description="Disordered" evidence="1">
    <location>
        <begin position="60"/>
        <end position="123"/>
    </location>
</feature>
<dbReference type="InterPro" id="IPR036259">
    <property type="entry name" value="MFS_trans_sf"/>
</dbReference>
<dbReference type="InterPro" id="IPR050327">
    <property type="entry name" value="Proton-linked_MCT"/>
</dbReference>
<name>A0A7R8UFK6_HERIL</name>
<keyword evidence="2" id="KW-1133">Transmembrane helix</keyword>
<evidence type="ECO:0000313" key="3">
    <source>
        <dbReference type="EMBL" id="CAD7079780.1"/>
    </source>
</evidence>
<feature type="transmembrane region" description="Helical" evidence="2">
    <location>
        <begin position="498"/>
        <end position="516"/>
    </location>
</feature>
<feature type="transmembrane region" description="Helical" evidence="2">
    <location>
        <begin position="564"/>
        <end position="584"/>
    </location>
</feature>